<accession>A0A7J9NW55</accession>
<gene>
    <name evidence="1" type="ORF">HNP86_001710</name>
</gene>
<dbReference type="Proteomes" id="UP000564425">
    <property type="component" value="Unassembled WGS sequence"/>
</dbReference>
<evidence type="ECO:0000313" key="2">
    <source>
        <dbReference type="Proteomes" id="UP000564425"/>
    </source>
</evidence>
<protein>
    <submittedName>
        <fullName evidence="1">Uncharacterized protein</fullName>
    </submittedName>
</protein>
<reference evidence="1 2" key="1">
    <citation type="submission" date="2020-07" db="EMBL/GenBank/DDBJ databases">
        <title>Genomic Encyclopedia of Type Strains, Phase IV (KMG-V): Genome sequencing to study the core and pangenomes of soil and plant-associated prokaryotes.</title>
        <authorList>
            <person name="Whitman W."/>
        </authorList>
    </citation>
    <scope>NUCLEOTIDE SEQUENCE [LARGE SCALE GENOMIC DNA]</scope>
    <source>
        <strain evidence="1 2">A1</strain>
    </source>
</reference>
<organism evidence="1 2">
    <name type="scientific">Methanococcus maripaludis</name>
    <name type="common">Methanococcus deltae</name>
    <dbReference type="NCBI Taxonomy" id="39152"/>
    <lineage>
        <taxon>Archaea</taxon>
        <taxon>Methanobacteriati</taxon>
        <taxon>Methanobacteriota</taxon>
        <taxon>Methanomada group</taxon>
        <taxon>Methanococci</taxon>
        <taxon>Methanococcales</taxon>
        <taxon>Methanococcaceae</taxon>
        <taxon>Methanococcus</taxon>
    </lineage>
</organism>
<dbReference type="EMBL" id="JACDUH010000002">
    <property type="protein sequence ID" value="MBA2851557.1"/>
    <property type="molecule type" value="Genomic_DNA"/>
</dbReference>
<dbReference type="AlphaFoldDB" id="A0A7J9NW55"/>
<comment type="caution">
    <text evidence="1">The sequence shown here is derived from an EMBL/GenBank/DDBJ whole genome shotgun (WGS) entry which is preliminary data.</text>
</comment>
<dbReference type="RefSeq" id="WP_181501353.1">
    <property type="nucleotide sequence ID" value="NZ_JACDUH010000002.1"/>
</dbReference>
<sequence>MVNVKVRKVGSGFVVSVNKTELEYINVEENEEVDKKLGVVDGKNCLIIYKAEE</sequence>
<evidence type="ECO:0000313" key="1">
    <source>
        <dbReference type="EMBL" id="MBA2851557.1"/>
    </source>
</evidence>
<proteinExistence type="predicted"/>
<name>A0A7J9NW55_METMI</name>